<evidence type="ECO:0000313" key="2">
    <source>
        <dbReference type="Proteomes" id="UP000784919"/>
    </source>
</evidence>
<dbReference type="AlphaFoldDB" id="A0A9P7MQI4"/>
<name>A0A9P7MQI4_9HYPO</name>
<gene>
    <name evidence="1" type="ORF">E4U56_002517</name>
</gene>
<accession>A0A9P7MQI4</accession>
<proteinExistence type="predicted"/>
<evidence type="ECO:0000313" key="1">
    <source>
        <dbReference type="EMBL" id="KAG5964014.1"/>
    </source>
</evidence>
<sequence length="93" mass="9897">MPSWGNLSAGASRDAHVTVSIAAKLHLSSTTIHHCKVGISSSFCNKMTSEVQLRGYAMDSPNQYDSNVVNLQVAGGGNRREGAGLVQHDTNKK</sequence>
<dbReference type="Proteomes" id="UP000784919">
    <property type="component" value="Unassembled WGS sequence"/>
</dbReference>
<reference evidence="1" key="1">
    <citation type="journal article" date="2020" name="bioRxiv">
        <title>Whole genome comparisons of ergot fungi reveals the divergence and evolution of species within the genus Claviceps are the result of varying mechanisms driving genome evolution and host range expansion.</title>
        <authorList>
            <person name="Wyka S.A."/>
            <person name="Mondo S.J."/>
            <person name="Liu M."/>
            <person name="Dettman J."/>
            <person name="Nalam V."/>
            <person name="Broders K.D."/>
        </authorList>
    </citation>
    <scope>NUCLEOTIDE SEQUENCE</scope>
    <source>
        <strain evidence="1">CCC 1102</strain>
    </source>
</reference>
<comment type="caution">
    <text evidence="1">The sequence shown here is derived from an EMBL/GenBank/DDBJ whole genome shotgun (WGS) entry which is preliminary data.</text>
</comment>
<organism evidence="1 2">
    <name type="scientific">Claviceps arundinis</name>
    <dbReference type="NCBI Taxonomy" id="1623583"/>
    <lineage>
        <taxon>Eukaryota</taxon>
        <taxon>Fungi</taxon>
        <taxon>Dikarya</taxon>
        <taxon>Ascomycota</taxon>
        <taxon>Pezizomycotina</taxon>
        <taxon>Sordariomycetes</taxon>
        <taxon>Hypocreomycetidae</taxon>
        <taxon>Hypocreales</taxon>
        <taxon>Clavicipitaceae</taxon>
        <taxon>Claviceps</taxon>
    </lineage>
</organism>
<dbReference type="EMBL" id="SRPS01000182">
    <property type="protein sequence ID" value="KAG5964014.1"/>
    <property type="molecule type" value="Genomic_DNA"/>
</dbReference>
<protein>
    <submittedName>
        <fullName evidence="1">Uncharacterized protein</fullName>
    </submittedName>
</protein>